<proteinExistence type="predicted"/>
<evidence type="ECO:0000256" key="1">
    <source>
        <dbReference type="ARBA" id="ARBA00023125"/>
    </source>
</evidence>
<sequence>MVTNTHVKIIKRCFFLFRHTLWSWLCLLHTIPSRLVCKISPRHSIRTQICSECGHRDGKKPLKIREWVCPVCHAHHDSDINASKNILTEDTL</sequence>
<dbReference type="GO" id="GO:0003677">
    <property type="term" value="F:DNA binding"/>
    <property type="evidence" value="ECO:0007669"/>
    <property type="project" value="UniProtKB-KW"/>
</dbReference>
<protein>
    <recommendedName>
        <fullName evidence="2">Cas12f1-like TNB domain-containing protein</fullName>
    </recommendedName>
</protein>
<dbReference type="Proteomes" id="UP000192727">
    <property type="component" value="Chromosome"/>
</dbReference>
<evidence type="ECO:0000313" key="3">
    <source>
        <dbReference type="EMBL" id="ARF67905.1"/>
    </source>
</evidence>
<evidence type="ECO:0000259" key="2">
    <source>
        <dbReference type="Pfam" id="PF07282"/>
    </source>
</evidence>
<reference evidence="3 4" key="1">
    <citation type="submission" date="2017-03" db="EMBL/GenBank/DDBJ databases">
        <title>Paenibacillus larvae genome sequencing.</title>
        <authorList>
            <person name="Dingman D.W."/>
        </authorList>
    </citation>
    <scope>NUCLEOTIDE SEQUENCE [LARGE SCALE GENOMIC DNA]</scope>
    <source>
        <strain evidence="3 4">SAG 10367</strain>
    </source>
</reference>
<dbReference type="InterPro" id="IPR010095">
    <property type="entry name" value="Cas12f1-like_TNB"/>
</dbReference>
<accession>A0A1V0URI6</accession>
<feature type="domain" description="Cas12f1-like TNB" evidence="2">
    <location>
        <begin position="36"/>
        <end position="86"/>
    </location>
</feature>
<dbReference type="EMBL" id="CP020557">
    <property type="protein sequence ID" value="ARF67905.1"/>
    <property type="molecule type" value="Genomic_DNA"/>
</dbReference>
<dbReference type="AlphaFoldDB" id="A0A1V0URI6"/>
<name>A0A1V0URI6_9BACL</name>
<gene>
    <name evidence="3" type="ORF">B7C51_08775</name>
</gene>
<keyword evidence="1" id="KW-0238">DNA-binding</keyword>
<organism evidence="3 4">
    <name type="scientific">Paenibacillus larvae subsp. pulvifaciens</name>
    <dbReference type="NCBI Taxonomy" id="1477"/>
    <lineage>
        <taxon>Bacteria</taxon>
        <taxon>Bacillati</taxon>
        <taxon>Bacillota</taxon>
        <taxon>Bacilli</taxon>
        <taxon>Bacillales</taxon>
        <taxon>Paenibacillaceae</taxon>
        <taxon>Paenibacillus</taxon>
    </lineage>
</organism>
<dbReference type="Pfam" id="PF07282">
    <property type="entry name" value="Cas12f1-like_TNB"/>
    <property type="match status" value="1"/>
</dbReference>
<evidence type="ECO:0000313" key="4">
    <source>
        <dbReference type="Proteomes" id="UP000192727"/>
    </source>
</evidence>